<dbReference type="PROSITE" id="PS51166">
    <property type="entry name" value="CBM20"/>
    <property type="match status" value="1"/>
</dbReference>
<dbReference type="InterPro" id="IPR022127">
    <property type="entry name" value="STIMATE/YPL162C"/>
</dbReference>
<dbReference type="SUPFAM" id="SSF49452">
    <property type="entry name" value="Starch-binding domain-like"/>
    <property type="match status" value="1"/>
</dbReference>
<dbReference type="CDD" id="cd05467">
    <property type="entry name" value="CBM20"/>
    <property type="match status" value="1"/>
</dbReference>
<dbReference type="AlphaFoldDB" id="A0A7S1RZK1"/>
<name>A0A7S1RZK1_ALECA</name>
<dbReference type="EMBL" id="HBGE01095348">
    <property type="protein sequence ID" value="CAD9179991.1"/>
    <property type="molecule type" value="Transcribed_RNA"/>
</dbReference>
<dbReference type="Gene3D" id="2.60.40.10">
    <property type="entry name" value="Immunoglobulins"/>
    <property type="match status" value="1"/>
</dbReference>
<proteinExistence type="predicted"/>
<evidence type="ECO:0000256" key="3">
    <source>
        <dbReference type="SAM" id="Phobius"/>
    </source>
</evidence>
<dbReference type="InterPro" id="IPR002044">
    <property type="entry name" value="CBM20"/>
</dbReference>
<sequence length="473" mass="52555">MACGLMPPGLGPVVQIILGCCCASVLAYKCYHDKSGRGVVRFCFDSSKNFGGAFWMHIANLLVAGVLGSWQSGRGGSEETDPCQWYWIEIMMDTTLGVFVEYKLLEALLIQLREMGDTGRHLAEKIEAPCISMPAAPVADAEEDAEAAKPAEAGAPGSTAPAKALLSKTSMVKAPDTNKIMQELSTVWKKLDKAGYAMQMLSWLGVVTAMKFVMVILMLALSPQLEFLSRVALGWLTDPDMKLVLVMIITPCCMNAVQFWLQDNIFVDVAKWHEKKEAAAAQALSDERYYPKGIETLDDTIQKETDKSNAKKEEVKKQGGAAADVIEAMENIQSTQDEKYKKLEKNFNEVCQELSRRVDGSFFNEILRGKASQAYPIPFTVTCKQTNAGQYVAICGEGEMLGEWNVDKALRLKVKKWPTWESEPIRLDRNRAIQYKFLIKDENGEVSRYEDGGTRVLMPRQYPGTAKFDDMAA</sequence>
<dbReference type="GO" id="GO:0016020">
    <property type="term" value="C:membrane"/>
    <property type="evidence" value="ECO:0007669"/>
    <property type="project" value="TreeGrafter"/>
</dbReference>
<evidence type="ECO:0000313" key="5">
    <source>
        <dbReference type="EMBL" id="CAD9179991.1"/>
    </source>
</evidence>
<dbReference type="PANTHER" id="PTHR31735:SF1">
    <property type="entry name" value="VACUOLAR MEMBRANE PROTEIN YPL162C"/>
    <property type="match status" value="1"/>
</dbReference>
<dbReference type="GO" id="GO:2001070">
    <property type="term" value="F:starch binding"/>
    <property type="evidence" value="ECO:0007669"/>
    <property type="project" value="InterPro"/>
</dbReference>
<reference evidence="5" key="1">
    <citation type="submission" date="2021-01" db="EMBL/GenBank/DDBJ databases">
        <authorList>
            <person name="Corre E."/>
            <person name="Pelletier E."/>
            <person name="Niang G."/>
            <person name="Scheremetjew M."/>
            <person name="Finn R."/>
            <person name="Kale V."/>
            <person name="Holt S."/>
            <person name="Cochrane G."/>
            <person name="Meng A."/>
            <person name="Brown T."/>
            <person name="Cohen L."/>
        </authorList>
    </citation>
    <scope>NUCLEOTIDE SEQUENCE</scope>
    <source>
        <strain evidence="5">OF101</strain>
    </source>
</reference>
<dbReference type="PANTHER" id="PTHR31735">
    <property type="entry name" value="VACUOLAR MEMBRANE PROTEIN YPL162C"/>
    <property type="match status" value="1"/>
</dbReference>
<evidence type="ECO:0000259" key="4">
    <source>
        <dbReference type="PROSITE" id="PS51166"/>
    </source>
</evidence>
<dbReference type="InterPro" id="IPR013784">
    <property type="entry name" value="Carb-bd-like_fold"/>
</dbReference>
<feature type="transmembrane region" description="Helical" evidence="3">
    <location>
        <begin position="12"/>
        <end position="31"/>
    </location>
</feature>
<dbReference type="SMART" id="SM01065">
    <property type="entry name" value="CBM_2"/>
    <property type="match status" value="1"/>
</dbReference>
<feature type="domain" description="CBM20" evidence="4">
    <location>
        <begin position="369"/>
        <end position="473"/>
    </location>
</feature>
<keyword evidence="1" id="KW-0175">Coiled coil</keyword>
<feature type="transmembrane region" description="Helical" evidence="3">
    <location>
        <begin position="200"/>
        <end position="221"/>
    </location>
</feature>
<feature type="compositionally biased region" description="Low complexity" evidence="2">
    <location>
        <begin position="148"/>
        <end position="157"/>
    </location>
</feature>
<evidence type="ECO:0000256" key="1">
    <source>
        <dbReference type="SAM" id="Coils"/>
    </source>
</evidence>
<gene>
    <name evidence="5" type="ORF">ACAT0790_LOCUS56763</name>
</gene>
<keyword evidence="3" id="KW-0472">Membrane</keyword>
<feature type="region of interest" description="Disordered" evidence="2">
    <location>
        <begin position="142"/>
        <end position="162"/>
    </location>
</feature>
<keyword evidence="3" id="KW-0812">Transmembrane</keyword>
<dbReference type="InterPro" id="IPR013783">
    <property type="entry name" value="Ig-like_fold"/>
</dbReference>
<protein>
    <recommendedName>
        <fullName evidence="4">CBM20 domain-containing protein</fullName>
    </recommendedName>
</protein>
<feature type="coiled-coil region" evidence="1">
    <location>
        <begin position="294"/>
        <end position="346"/>
    </location>
</feature>
<keyword evidence="3" id="KW-1133">Transmembrane helix</keyword>
<organism evidence="5">
    <name type="scientific">Alexandrium catenella</name>
    <name type="common">Red tide dinoflagellate</name>
    <name type="synonym">Gonyaulax catenella</name>
    <dbReference type="NCBI Taxonomy" id="2925"/>
    <lineage>
        <taxon>Eukaryota</taxon>
        <taxon>Sar</taxon>
        <taxon>Alveolata</taxon>
        <taxon>Dinophyceae</taxon>
        <taxon>Gonyaulacales</taxon>
        <taxon>Pyrocystaceae</taxon>
        <taxon>Alexandrium</taxon>
    </lineage>
</organism>
<dbReference type="Pfam" id="PF00686">
    <property type="entry name" value="CBM_20"/>
    <property type="match status" value="1"/>
</dbReference>
<accession>A0A7S1RZK1</accession>
<dbReference type="Pfam" id="PF12400">
    <property type="entry name" value="STIMATE"/>
    <property type="match status" value="1"/>
</dbReference>
<evidence type="ECO:0000256" key="2">
    <source>
        <dbReference type="SAM" id="MobiDB-lite"/>
    </source>
</evidence>